<dbReference type="EC" id="3.5.1.9" evidence="4"/>
<dbReference type="GO" id="GO:0046872">
    <property type="term" value="F:metal ion binding"/>
    <property type="evidence" value="ECO:0007669"/>
    <property type="project" value="UniProtKB-KW"/>
</dbReference>
<organism evidence="12 13">
    <name type="scientific">Alteribacillus bidgolensis</name>
    <dbReference type="NCBI Taxonomy" id="930129"/>
    <lineage>
        <taxon>Bacteria</taxon>
        <taxon>Bacillati</taxon>
        <taxon>Bacillota</taxon>
        <taxon>Bacilli</taxon>
        <taxon>Bacillales</taxon>
        <taxon>Bacillaceae</taxon>
        <taxon>Alteribacillus</taxon>
    </lineage>
</organism>
<dbReference type="PANTHER" id="PTHR31118:SF12">
    <property type="entry name" value="CYCLASE-LIKE PROTEIN 2"/>
    <property type="match status" value="1"/>
</dbReference>
<evidence type="ECO:0000256" key="2">
    <source>
        <dbReference type="ARBA" id="ARBA00002204"/>
    </source>
</evidence>
<keyword evidence="9" id="KW-0823">Tryptophan catabolism</keyword>
<dbReference type="EMBL" id="FNDU01000027">
    <property type="protein sequence ID" value="SDJ15867.1"/>
    <property type="molecule type" value="Genomic_DNA"/>
</dbReference>
<keyword evidence="7" id="KW-0378">Hydrolase</keyword>
<evidence type="ECO:0000313" key="12">
    <source>
        <dbReference type="EMBL" id="SDJ15867.1"/>
    </source>
</evidence>
<dbReference type="InterPro" id="IPR007325">
    <property type="entry name" value="KFase/CYL"/>
</dbReference>
<comment type="cofactor">
    <cofactor evidence="1">
        <name>Zn(2+)</name>
        <dbReference type="ChEBI" id="CHEBI:29105"/>
    </cofactor>
</comment>
<keyword evidence="8" id="KW-0862">Zinc</keyword>
<evidence type="ECO:0000256" key="6">
    <source>
        <dbReference type="ARBA" id="ARBA00022723"/>
    </source>
</evidence>
<dbReference type="OrthoDB" id="9796085at2"/>
<dbReference type="Proteomes" id="UP000199017">
    <property type="component" value="Unassembled WGS sequence"/>
</dbReference>
<sequence length="202" mass="22692">MEIYDISAPIYQGMPVYKNKEEKQPVFERTTSGHVTETRVTMDCHSGTHVDAPLHMVPNGNTIESISLEDLVVPCKVLDVSHVDDGIVKEDLTHFSIEKDDFILLKTKNSEYEDFKFDFIYLKADAAEYLSSLQIKGVGIDALGIERSQKDHSTHRALFKNNVIIVEGLRLKNVPEGEYKLVTAPLKIIGTDAAPARVFLMK</sequence>
<evidence type="ECO:0000256" key="10">
    <source>
        <dbReference type="ARBA" id="ARBA00048496"/>
    </source>
</evidence>
<dbReference type="GO" id="GO:0004061">
    <property type="term" value="F:arylformamidase activity"/>
    <property type="evidence" value="ECO:0007669"/>
    <property type="project" value="UniProtKB-EC"/>
</dbReference>
<evidence type="ECO:0000256" key="4">
    <source>
        <dbReference type="ARBA" id="ARBA00012930"/>
    </source>
</evidence>
<dbReference type="Gene3D" id="3.50.30.50">
    <property type="entry name" value="Putative cyclase"/>
    <property type="match status" value="1"/>
</dbReference>
<evidence type="ECO:0000256" key="8">
    <source>
        <dbReference type="ARBA" id="ARBA00022833"/>
    </source>
</evidence>
<proteinExistence type="predicted"/>
<evidence type="ECO:0000256" key="3">
    <source>
        <dbReference type="ARBA" id="ARBA00011738"/>
    </source>
</evidence>
<keyword evidence="13" id="KW-1185">Reference proteome</keyword>
<evidence type="ECO:0000256" key="7">
    <source>
        <dbReference type="ARBA" id="ARBA00022801"/>
    </source>
</evidence>
<comment type="function">
    <text evidence="2">Catalyzes the hydrolysis of N-formyl-L-kynurenine to L-kynurenine, the second step in the kynurenine pathway of tryptophan degradation.</text>
</comment>
<name>A0A1G8RFT4_9BACI</name>
<dbReference type="GO" id="GO:0019441">
    <property type="term" value="P:L-tryptophan catabolic process to kynurenine"/>
    <property type="evidence" value="ECO:0007669"/>
    <property type="project" value="InterPro"/>
</dbReference>
<evidence type="ECO:0000313" key="13">
    <source>
        <dbReference type="Proteomes" id="UP000199017"/>
    </source>
</evidence>
<dbReference type="AlphaFoldDB" id="A0A1G8RFT4"/>
<evidence type="ECO:0000256" key="1">
    <source>
        <dbReference type="ARBA" id="ARBA00001947"/>
    </source>
</evidence>
<dbReference type="RefSeq" id="WP_091588255.1">
    <property type="nucleotide sequence ID" value="NZ_FNDU01000027.1"/>
</dbReference>
<reference evidence="12 13" key="1">
    <citation type="submission" date="2016-10" db="EMBL/GenBank/DDBJ databases">
        <authorList>
            <person name="de Groot N.N."/>
        </authorList>
    </citation>
    <scope>NUCLEOTIDE SEQUENCE [LARGE SCALE GENOMIC DNA]</scope>
    <source>
        <strain evidence="13">P4B,CCM 7963,CECT 7998,DSM 25260,IBRC-M 10614,KCTC 13821</strain>
    </source>
</reference>
<comment type="catalytic activity">
    <reaction evidence="10">
        <text>N-formyl-L-kynurenine + H2O = L-kynurenine + formate + H(+)</text>
        <dbReference type="Rhea" id="RHEA:13009"/>
        <dbReference type="ChEBI" id="CHEBI:15377"/>
        <dbReference type="ChEBI" id="CHEBI:15378"/>
        <dbReference type="ChEBI" id="CHEBI:15740"/>
        <dbReference type="ChEBI" id="CHEBI:57959"/>
        <dbReference type="ChEBI" id="CHEBI:58629"/>
        <dbReference type="EC" id="3.5.1.9"/>
    </reaction>
</comment>
<evidence type="ECO:0000256" key="11">
    <source>
        <dbReference type="ARBA" id="ARBA00060547"/>
    </source>
</evidence>
<evidence type="ECO:0000256" key="5">
    <source>
        <dbReference type="ARBA" id="ARBA00014889"/>
    </source>
</evidence>
<accession>A0A1G8RFT4</accession>
<evidence type="ECO:0000256" key="9">
    <source>
        <dbReference type="ARBA" id="ARBA00023079"/>
    </source>
</evidence>
<gene>
    <name evidence="12" type="ORF">SAMN05216352_12714</name>
</gene>
<dbReference type="InterPro" id="IPR037175">
    <property type="entry name" value="KFase_sf"/>
</dbReference>
<dbReference type="Pfam" id="PF04199">
    <property type="entry name" value="Cyclase"/>
    <property type="match status" value="1"/>
</dbReference>
<keyword evidence="6" id="KW-0479">Metal-binding</keyword>
<protein>
    <recommendedName>
        <fullName evidence="5">Kynurenine formamidase</fullName>
        <ecNumber evidence="4">3.5.1.9</ecNumber>
    </recommendedName>
</protein>
<dbReference type="SUPFAM" id="SSF102198">
    <property type="entry name" value="Putative cyclase"/>
    <property type="match status" value="1"/>
</dbReference>
<comment type="pathway">
    <text evidence="11">Amino-acid degradation; L-tryptophan degradation via kynurenine pathway; L-kynurenine from L-tryptophan: step 2/2.</text>
</comment>
<dbReference type="FunFam" id="3.50.30.50:FF:000001">
    <property type="entry name" value="Kynurenine formamidase"/>
    <property type="match status" value="1"/>
</dbReference>
<comment type="subunit">
    <text evidence="3">Homodimer.</text>
</comment>
<dbReference type="STRING" id="930129.SAMN05216352_12714"/>
<dbReference type="PANTHER" id="PTHR31118">
    <property type="entry name" value="CYCLASE-LIKE PROTEIN 2"/>
    <property type="match status" value="1"/>
</dbReference>